<protein>
    <submittedName>
        <fullName evidence="1">Uncharacterized protein</fullName>
    </submittedName>
</protein>
<name>A0AAE7RIC6_9VIRU</name>
<dbReference type="Proteomes" id="UP001248541">
    <property type="component" value="Segment"/>
</dbReference>
<accession>A0AAE7RIC6</accession>
<reference evidence="1" key="1">
    <citation type="submission" date="2020-05" db="EMBL/GenBank/DDBJ databases">
        <authorList>
            <person name="Yang S."/>
            <person name="Zhang W."/>
        </authorList>
    </citation>
    <scope>NUCLEOTIDE SEQUENCE</scope>
    <source>
        <strain evidence="1">CJY10</strain>
    </source>
</reference>
<evidence type="ECO:0000313" key="1">
    <source>
        <dbReference type="EMBL" id="QTZ20028.1"/>
    </source>
</evidence>
<organism evidence="1 2">
    <name type="scientific">Raccoon dog stool-Circo-like_virus</name>
    <dbReference type="NCBI Taxonomy" id="2829140"/>
    <lineage>
        <taxon>Viruses</taxon>
        <taxon>Monodnaviria</taxon>
        <taxon>Shotokuvirae</taxon>
        <taxon>Cressdnaviricota</taxon>
        <taxon>Arfiviricetes</taxon>
        <taxon>Rohanvirales</taxon>
        <taxon>Kirkoviridae</taxon>
        <taxon>Edravirus</taxon>
        <taxon>Edravirus khele</taxon>
    </lineage>
</organism>
<dbReference type="EMBL" id="MT457884">
    <property type="protein sequence ID" value="QTZ20028.1"/>
    <property type="molecule type" value="Genomic_DNA"/>
</dbReference>
<evidence type="ECO:0000313" key="2">
    <source>
        <dbReference type="Proteomes" id="UP001248541"/>
    </source>
</evidence>
<keyword evidence="2" id="KW-1185">Reference proteome</keyword>
<proteinExistence type="predicted"/>
<sequence>MTSRLYDPHQLRQKANRYYQRKGQILQVKDKNSDFGMVTRKQAAKMKPYVDAYFPPSSSSPAIICTQSTEEVHPLILDGQIITLSFQDLDDFNYTIHFLQSPDNFTVGDIRISVDNPRIFFGSFSKGFISFFTDTAVVGYWKYNGTSWIEPHPDPESIPFDFYVKVLQNDKPMITVAFIYSIVTQ</sequence>